<evidence type="ECO:0000259" key="16">
    <source>
        <dbReference type="Pfam" id="PF02932"/>
    </source>
</evidence>
<feature type="domain" description="Neurotransmitter-gated ion-channel ligand-binding" evidence="15">
    <location>
        <begin position="24"/>
        <end position="251"/>
    </location>
</feature>
<keyword evidence="5" id="KW-0770">Synapse</keyword>
<sequence length="585" mass="67909">MMGLTLWLLVVVVAEVQGFKEAARLFHDLLSPERHPFPTRFRPIRNHSKPLTVYLGLRLSQIIDVDEKNQIITTNAWLDHEWVDEFMQWNPEEYGNLTTMQFPSESIWIPDIVLQNNADGSFIMNIMAPATISHNGTVRWTPPAVFKSFCEIQVEFFPFDIQKCNLTFGVWSTHGDLVMLRHTTEKFLKNLSNEKPPEQVNISYAVDLQDFYQSVEFDILNVKAEAKTINYSVGPNPFREVHFYFTLRRKTLFYTVNLILPCVAISFLTLLVFYLPSQSGEKITLSINIMLSMTVFFLLLAETIPPTGLFIPLIGKYLLFIMINVSMSIVATVIVLNVNSRSIETHVMPDWVRILFLQVLPKLLKMQRPWVIETQQKMEDTDEDELNDKSAAPTMNQDYVELQPVRMPRLVYQVSTKSVAMESIFAWLPADQKERKKVLHIHKFVRNIRYIAKHLQYQDQAKMVSHHIRRDSPSILVEGQRRAETAGFRSHADRHQDTWTAAAPNYRFYDIQEDWKYVAMVLDRLFLWLFFVACVIGTLAIMLQAPAIYDMREPLMGENSPKSVNVTYDNTTEMLPIANIRWEST</sequence>
<protein>
    <submittedName>
        <fullName evidence="17">Uncharacterized protein</fullName>
    </submittedName>
</protein>
<keyword evidence="10" id="KW-0325">Glycoprotein</keyword>
<dbReference type="AlphaFoldDB" id="A0ABD2Q448"/>
<evidence type="ECO:0000256" key="14">
    <source>
        <dbReference type="RuleBase" id="RU000687"/>
    </source>
</evidence>
<name>A0ABD2Q448_9PLAT</name>
<dbReference type="InterPro" id="IPR036734">
    <property type="entry name" value="Neur_chan_lig-bd_sf"/>
</dbReference>
<comment type="caution">
    <text evidence="17">The sequence shown here is derived from an EMBL/GenBank/DDBJ whole genome shotgun (WGS) entry which is preliminary data.</text>
</comment>
<feature type="signal peptide" evidence="14">
    <location>
        <begin position="1"/>
        <end position="18"/>
    </location>
</feature>
<keyword evidence="9" id="KW-0675">Receptor</keyword>
<dbReference type="InterPro" id="IPR006029">
    <property type="entry name" value="Neurotrans-gated_channel_TM"/>
</dbReference>
<evidence type="ECO:0000256" key="12">
    <source>
        <dbReference type="ARBA" id="ARBA00023303"/>
    </source>
</evidence>
<evidence type="ECO:0000256" key="8">
    <source>
        <dbReference type="ARBA" id="ARBA00023157"/>
    </source>
</evidence>
<feature type="domain" description="Neurotransmitter-gated ion-channel transmembrane" evidence="16">
    <location>
        <begin position="258"/>
        <end position="468"/>
    </location>
</feature>
<dbReference type="SUPFAM" id="SSF63712">
    <property type="entry name" value="Nicotinic receptor ligand binding domain-like"/>
    <property type="match status" value="1"/>
</dbReference>
<dbReference type="InterPro" id="IPR038050">
    <property type="entry name" value="Neuro_actylchol_rec"/>
</dbReference>
<feature type="transmembrane region" description="Helical" evidence="14">
    <location>
        <begin position="525"/>
        <end position="549"/>
    </location>
</feature>
<keyword evidence="18" id="KW-1185">Reference proteome</keyword>
<evidence type="ECO:0000256" key="5">
    <source>
        <dbReference type="ARBA" id="ARBA00023018"/>
    </source>
</evidence>
<dbReference type="PANTHER" id="PTHR18945">
    <property type="entry name" value="NEUROTRANSMITTER GATED ION CHANNEL"/>
    <property type="match status" value="1"/>
</dbReference>
<evidence type="ECO:0000256" key="9">
    <source>
        <dbReference type="ARBA" id="ARBA00023170"/>
    </source>
</evidence>
<evidence type="ECO:0000256" key="2">
    <source>
        <dbReference type="ARBA" id="ARBA00022475"/>
    </source>
</evidence>
<proteinExistence type="inferred from homology"/>
<comment type="subcellular location">
    <subcellularLocation>
        <location evidence="13">Synaptic cell membrane</location>
        <topology evidence="13">Multi-pass membrane protein</topology>
    </subcellularLocation>
</comment>
<evidence type="ECO:0000313" key="18">
    <source>
        <dbReference type="Proteomes" id="UP001626550"/>
    </source>
</evidence>
<dbReference type="Pfam" id="PF02932">
    <property type="entry name" value="Neur_chan_memb"/>
    <property type="match status" value="2"/>
</dbReference>
<evidence type="ECO:0000256" key="13">
    <source>
        <dbReference type="ARBA" id="ARBA00034099"/>
    </source>
</evidence>
<dbReference type="InterPro" id="IPR002394">
    <property type="entry name" value="Nicotinic_acetylcholine_rcpt"/>
</dbReference>
<evidence type="ECO:0000259" key="15">
    <source>
        <dbReference type="Pfam" id="PF02931"/>
    </source>
</evidence>
<feature type="domain" description="Neurotransmitter-gated ion-channel transmembrane" evidence="16">
    <location>
        <begin position="508"/>
        <end position="541"/>
    </location>
</feature>
<dbReference type="FunFam" id="2.70.170.10:FF:000013">
    <property type="entry name" value="Acetylcholine receptor subunit alpha"/>
    <property type="match status" value="1"/>
</dbReference>
<organism evidence="17 18">
    <name type="scientific">Cichlidogyrus casuarinus</name>
    <dbReference type="NCBI Taxonomy" id="1844966"/>
    <lineage>
        <taxon>Eukaryota</taxon>
        <taxon>Metazoa</taxon>
        <taxon>Spiralia</taxon>
        <taxon>Lophotrochozoa</taxon>
        <taxon>Platyhelminthes</taxon>
        <taxon>Monogenea</taxon>
        <taxon>Monopisthocotylea</taxon>
        <taxon>Dactylogyridea</taxon>
        <taxon>Ancyrocephalidae</taxon>
        <taxon>Cichlidogyrus</taxon>
    </lineage>
</organism>
<keyword evidence="2" id="KW-1003">Cell membrane</keyword>
<keyword evidence="4 14" id="KW-1133">Transmembrane helix</keyword>
<evidence type="ECO:0000256" key="7">
    <source>
        <dbReference type="ARBA" id="ARBA00023136"/>
    </source>
</evidence>
<evidence type="ECO:0000256" key="6">
    <source>
        <dbReference type="ARBA" id="ARBA00023065"/>
    </source>
</evidence>
<dbReference type="Pfam" id="PF02931">
    <property type="entry name" value="Neur_chan_LBD"/>
    <property type="match status" value="1"/>
</dbReference>
<dbReference type="InterPro" id="IPR006202">
    <property type="entry name" value="Neur_chan_lig-bd"/>
</dbReference>
<dbReference type="GO" id="GO:0034220">
    <property type="term" value="P:monoatomic ion transmembrane transport"/>
    <property type="evidence" value="ECO:0007669"/>
    <property type="project" value="UniProtKB-KW"/>
</dbReference>
<dbReference type="Gene3D" id="1.20.58.390">
    <property type="entry name" value="Neurotransmitter-gated ion-channel transmembrane domain"/>
    <property type="match status" value="2"/>
</dbReference>
<keyword evidence="3 14" id="KW-0812">Transmembrane</keyword>
<feature type="transmembrane region" description="Helical" evidence="14">
    <location>
        <begin position="317"/>
        <end position="338"/>
    </location>
</feature>
<dbReference type="PRINTS" id="PR00252">
    <property type="entry name" value="NRIONCHANNEL"/>
</dbReference>
<keyword evidence="11" id="KW-1071">Ligand-gated ion channel</keyword>
<dbReference type="InterPro" id="IPR036719">
    <property type="entry name" value="Neuro-gated_channel_TM_sf"/>
</dbReference>
<evidence type="ECO:0000256" key="11">
    <source>
        <dbReference type="ARBA" id="ARBA00023286"/>
    </source>
</evidence>
<feature type="chain" id="PRO_5044528719" evidence="14">
    <location>
        <begin position="19"/>
        <end position="585"/>
    </location>
</feature>
<keyword evidence="14" id="KW-0732">Signal</keyword>
<evidence type="ECO:0000313" key="17">
    <source>
        <dbReference type="EMBL" id="KAL3314386.1"/>
    </source>
</evidence>
<dbReference type="PROSITE" id="PS00236">
    <property type="entry name" value="NEUROTR_ION_CHANNEL"/>
    <property type="match status" value="1"/>
</dbReference>
<comment type="similarity">
    <text evidence="14">Belongs to the ligand-gated ion channel (TC 1.A.9) family.</text>
</comment>
<dbReference type="CDD" id="cd19064">
    <property type="entry name" value="LGIC_TM_nAChR"/>
    <property type="match status" value="1"/>
</dbReference>
<feature type="transmembrane region" description="Helical" evidence="14">
    <location>
        <begin position="252"/>
        <end position="275"/>
    </location>
</feature>
<reference evidence="17 18" key="1">
    <citation type="submission" date="2024-11" db="EMBL/GenBank/DDBJ databases">
        <title>Adaptive evolution of stress response genes in parasites aligns with host niche diversity.</title>
        <authorList>
            <person name="Hahn C."/>
            <person name="Resl P."/>
        </authorList>
    </citation>
    <scope>NUCLEOTIDE SEQUENCE [LARGE SCALE GENOMIC DNA]</scope>
    <source>
        <strain evidence="17">EGGRZ-B1_66</strain>
        <tissue evidence="17">Body</tissue>
    </source>
</reference>
<dbReference type="Gene3D" id="2.70.170.10">
    <property type="entry name" value="Neurotransmitter-gated ion-channel ligand-binding domain"/>
    <property type="match status" value="1"/>
</dbReference>
<keyword evidence="7 14" id="KW-0472">Membrane</keyword>
<dbReference type="PRINTS" id="PR00254">
    <property type="entry name" value="NICOTINICR"/>
</dbReference>
<keyword evidence="6 14" id="KW-0406">Ion transport</keyword>
<feature type="transmembrane region" description="Helical" evidence="14">
    <location>
        <begin position="287"/>
        <end position="311"/>
    </location>
</feature>
<evidence type="ECO:0000256" key="4">
    <source>
        <dbReference type="ARBA" id="ARBA00022989"/>
    </source>
</evidence>
<keyword evidence="8" id="KW-1015">Disulfide bond</keyword>
<dbReference type="FunFam" id="1.20.58.390:FF:000001">
    <property type="entry name" value="Neuronal nicotinic acetylcholine receptor subunit 3"/>
    <property type="match status" value="1"/>
</dbReference>
<evidence type="ECO:0000256" key="3">
    <source>
        <dbReference type="ARBA" id="ARBA00022692"/>
    </source>
</evidence>
<evidence type="ECO:0000256" key="1">
    <source>
        <dbReference type="ARBA" id="ARBA00022448"/>
    </source>
</evidence>
<evidence type="ECO:0000256" key="10">
    <source>
        <dbReference type="ARBA" id="ARBA00023180"/>
    </source>
</evidence>
<keyword evidence="1 14" id="KW-0813">Transport</keyword>
<accession>A0ABD2Q448</accession>
<keyword evidence="12 14" id="KW-0407">Ion channel</keyword>
<dbReference type="SUPFAM" id="SSF90112">
    <property type="entry name" value="Neurotransmitter-gated ion-channel transmembrane pore"/>
    <property type="match status" value="1"/>
</dbReference>
<dbReference type="EMBL" id="JBJKFK010001016">
    <property type="protein sequence ID" value="KAL3314386.1"/>
    <property type="molecule type" value="Genomic_DNA"/>
</dbReference>
<dbReference type="Proteomes" id="UP001626550">
    <property type="component" value="Unassembled WGS sequence"/>
</dbReference>
<dbReference type="InterPro" id="IPR018000">
    <property type="entry name" value="Neurotransmitter_ion_chnl_CS"/>
</dbReference>
<dbReference type="InterPro" id="IPR006201">
    <property type="entry name" value="Neur_channel"/>
</dbReference>
<gene>
    <name evidence="17" type="ORF">Ciccas_006996</name>
</gene>
<dbReference type="GO" id="GO:0097060">
    <property type="term" value="C:synaptic membrane"/>
    <property type="evidence" value="ECO:0007669"/>
    <property type="project" value="UniProtKB-SubCell"/>
</dbReference>